<evidence type="ECO:0000256" key="1">
    <source>
        <dbReference type="SAM" id="MobiDB-lite"/>
    </source>
</evidence>
<dbReference type="InterPro" id="IPR036514">
    <property type="entry name" value="SGNH_hydro_sf"/>
</dbReference>
<feature type="signal peptide" evidence="2">
    <location>
        <begin position="1"/>
        <end position="19"/>
    </location>
</feature>
<evidence type="ECO:0000313" key="4">
    <source>
        <dbReference type="EMBL" id="KAJ8993821.1"/>
    </source>
</evidence>
<dbReference type="SUPFAM" id="SSF52266">
    <property type="entry name" value="SGNH hydrolase"/>
    <property type="match status" value="1"/>
</dbReference>
<dbReference type="InterPro" id="IPR037460">
    <property type="entry name" value="SEST-like"/>
</dbReference>
<dbReference type="AlphaFoldDB" id="A0AAN6F0N7"/>
<feature type="chain" id="PRO_5042999646" description="SGNH hydrolase-type esterase domain-containing protein" evidence="2">
    <location>
        <begin position="20"/>
        <end position="327"/>
    </location>
</feature>
<evidence type="ECO:0000313" key="5">
    <source>
        <dbReference type="Proteomes" id="UP001161757"/>
    </source>
</evidence>
<evidence type="ECO:0000259" key="3">
    <source>
        <dbReference type="Pfam" id="PF13472"/>
    </source>
</evidence>
<feature type="domain" description="SGNH hydrolase-type esterase" evidence="3">
    <location>
        <begin position="33"/>
        <end position="238"/>
    </location>
</feature>
<dbReference type="Gene3D" id="3.40.50.1110">
    <property type="entry name" value="SGNH hydrolase"/>
    <property type="match status" value="1"/>
</dbReference>
<protein>
    <recommendedName>
        <fullName evidence="3">SGNH hydrolase-type esterase domain-containing protein</fullName>
    </recommendedName>
</protein>
<dbReference type="PANTHER" id="PTHR37981">
    <property type="entry name" value="LIPASE 2"/>
    <property type="match status" value="1"/>
</dbReference>
<reference evidence="4" key="1">
    <citation type="submission" date="2023-01" db="EMBL/GenBank/DDBJ databases">
        <title>Exophiala dermititidis isolated from Cystic Fibrosis Patient.</title>
        <authorList>
            <person name="Kurbessoian T."/>
            <person name="Crocker A."/>
            <person name="Murante D."/>
            <person name="Hogan D.A."/>
            <person name="Stajich J.E."/>
        </authorList>
    </citation>
    <scope>NUCLEOTIDE SEQUENCE</scope>
    <source>
        <strain evidence="4">Ex8</strain>
    </source>
</reference>
<accession>A0AAN6F0N7</accession>
<proteinExistence type="predicted"/>
<feature type="region of interest" description="Disordered" evidence="1">
    <location>
        <begin position="268"/>
        <end position="289"/>
    </location>
</feature>
<dbReference type="Pfam" id="PF13472">
    <property type="entry name" value="Lipase_GDSL_2"/>
    <property type="match status" value="1"/>
</dbReference>
<sequence length="327" mass="35848">MASVSIFLLWLCLTNNSEARYASQVLSIASYAALGDSYAAGAGAGSPLSVCGRFTDAYPIQIASDIGLDIRGSPFRHLACGGSTSTSVLYSQVPDIGNADLVTITVAGNEVDFSQVLNECIYHWHPFSTCEAAITESRRLLESSVLWNNFDALVAGTVERMKPHSLLLVTGYARFFNEKTDLCDHVTFSRTRPLDYLTKSKRSSLNALVEMLNEVIRATAQVHGALYVDIDTAFAGHRFCEDGVHEPDLERTDTWFLNLPPSDFGGGGRGQLLQGPERTPERHRAHVDGSGLPTLEDWVTFHPTTLGHRGITEEIMGLLRKMVRVVE</sequence>
<dbReference type="GO" id="GO:0004806">
    <property type="term" value="F:triacylglycerol lipase activity"/>
    <property type="evidence" value="ECO:0007669"/>
    <property type="project" value="TreeGrafter"/>
</dbReference>
<dbReference type="GO" id="GO:0019433">
    <property type="term" value="P:triglyceride catabolic process"/>
    <property type="evidence" value="ECO:0007669"/>
    <property type="project" value="TreeGrafter"/>
</dbReference>
<dbReference type="PANTHER" id="PTHR37981:SF1">
    <property type="entry name" value="SGNH HYDROLASE-TYPE ESTERASE DOMAIN-CONTAINING PROTEIN"/>
    <property type="match status" value="1"/>
</dbReference>
<name>A0AAN6F0N7_EXODE</name>
<dbReference type="CDD" id="cd01823">
    <property type="entry name" value="SEST_like"/>
    <property type="match status" value="1"/>
</dbReference>
<comment type="caution">
    <text evidence="4">The sequence shown here is derived from an EMBL/GenBank/DDBJ whole genome shotgun (WGS) entry which is preliminary data.</text>
</comment>
<dbReference type="Proteomes" id="UP001161757">
    <property type="component" value="Unassembled WGS sequence"/>
</dbReference>
<dbReference type="EMBL" id="JAJGCB010000003">
    <property type="protein sequence ID" value="KAJ8993821.1"/>
    <property type="molecule type" value="Genomic_DNA"/>
</dbReference>
<dbReference type="InterPro" id="IPR013830">
    <property type="entry name" value="SGNH_hydro"/>
</dbReference>
<keyword evidence="2" id="KW-0732">Signal</keyword>
<gene>
    <name evidence="4" type="ORF">HRR80_002325</name>
</gene>
<organism evidence="4 5">
    <name type="scientific">Exophiala dermatitidis</name>
    <name type="common">Black yeast-like fungus</name>
    <name type="synonym">Wangiella dermatitidis</name>
    <dbReference type="NCBI Taxonomy" id="5970"/>
    <lineage>
        <taxon>Eukaryota</taxon>
        <taxon>Fungi</taxon>
        <taxon>Dikarya</taxon>
        <taxon>Ascomycota</taxon>
        <taxon>Pezizomycotina</taxon>
        <taxon>Eurotiomycetes</taxon>
        <taxon>Chaetothyriomycetidae</taxon>
        <taxon>Chaetothyriales</taxon>
        <taxon>Herpotrichiellaceae</taxon>
        <taxon>Exophiala</taxon>
    </lineage>
</organism>
<evidence type="ECO:0000256" key="2">
    <source>
        <dbReference type="SAM" id="SignalP"/>
    </source>
</evidence>